<name>F9YU92_CAPCC</name>
<evidence type="ECO:0000256" key="4">
    <source>
        <dbReference type="ARBA" id="ARBA00023015"/>
    </source>
</evidence>
<feature type="domain" description="SpoVT-AbrB" evidence="8">
    <location>
        <begin position="119"/>
        <end position="162"/>
    </location>
</feature>
<dbReference type="KEGG" id="ccm:Ccan_20940"/>
<comment type="similarity">
    <text evidence="7">Belongs to the MraZ family.</text>
</comment>
<dbReference type="PANTHER" id="PTHR34701:SF1">
    <property type="entry name" value="TRANSCRIPTIONAL REGULATOR MRAZ"/>
    <property type="match status" value="1"/>
</dbReference>
<dbReference type="GO" id="GO:0003700">
    <property type="term" value="F:DNA-binding transcription factor activity"/>
    <property type="evidence" value="ECO:0007669"/>
    <property type="project" value="UniProtKB-UniRule"/>
</dbReference>
<dbReference type="InterPro" id="IPR037914">
    <property type="entry name" value="SpoVT-AbrB_sf"/>
</dbReference>
<evidence type="ECO:0000256" key="5">
    <source>
        <dbReference type="ARBA" id="ARBA00023125"/>
    </source>
</evidence>
<keyword evidence="3" id="KW-0677">Repeat</keyword>
<feature type="domain" description="SpoVT-AbrB" evidence="8">
    <location>
        <begin position="44"/>
        <end position="90"/>
    </location>
</feature>
<dbReference type="HOGENOM" id="CLU_107907_0_0_10"/>
<keyword evidence="6 7" id="KW-0804">Transcription</keyword>
<dbReference type="InterPro" id="IPR007159">
    <property type="entry name" value="SpoVT-AbrB_dom"/>
</dbReference>
<dbReference type="InterPro" id="IPR003444">
    <property type="entry name" value="MraZ"/>
</dbReference>
<protein>
    <recommendedName>
        <fullName evidence="1 7">Transcriptional regulator MraZ</fullName>
    </recommendedName>
</protein>
<dbReference type="STRING" id="860228.Ccan_20940"/>
<keyword evidence="5 7" id="KW-0238">DNA-binding</keyword>
<gene>
    <name evidence="7" type="primary">mraZ</name>
    <name evidence="9" type="ordered locus">Ccan_20940</name>
</gene>
<sequence length="188" mass="21726">MIYFSDFKKLINKVGFCGKMWDFFSNFVLEQNKKNFHVSLLIGTYEAKIDAKGRVLVPASLKKQLGEQETSFVLKRSDFQFCLELFPMDEWSLVMQKINGLNRFVKENNDFIRKFMAGVKMIEIDSVGRMLIPKDLLTFSQIEKDVVFSATGNRVEIWDKQRYEQAVYSSPEDFSALAEKVMGGLGNE</sequence>
<dbReference type="CDD" id="cd16320">
    <property type="entry name" value="MraZ_N"/>
    <property type="match status" value="1"/>
</dbReference>
<comment type="subunit">
    <text evidence="7">Forms oligomers.</text>
</comment>
<dbReference type="EMBL" id="CP002113">
    <property type="protein sequence ID" value="AEK24210.1"/>
    <property type="molecule type" value="Genomic_DNA"/>
</dbReference>
<dbReference type="eggNOG" id="COG2001">
    <property type="taxonomic scope" value="Bacteria"/>
</dbReference>
<dbReference type="Gene3D" id="3.40.1550.20">
    <property type="entry name" value="Transcriptional regulator MraZ domain"/>
    <property type="match status" value="1"/>
</dbReference>
<dbReference type="CDD" id="cd16321">
    <property type="entry name" value="MraZ_C"/>
    <property type="match status" value="1"/>
</dbReference>
<evidence type="ECO:0000313" key="10">
    <source>
        <dbReference type="Proteomes" id="UP000008895"/>
    </source>
</evidence>
<evidence type="ECO:0000313" key="9">
    <source>
        <dbReference type="EMBL" id="AEK24210.1"/>
    </source>
</evidence>
<evidence type="ECO:0000256" key="7">
    <source>
        <dbReference type="HAMAP-Rule" id="MF_01008"/>
    </source>
</evidence>
<organism evidence="9 10">
    <name type="scientific">Capnocytophaga canimorsus (strain 5)</name>
    <dbReference type="NCBI Taxonomy" id="860228"/>
    <lineage>
        <taxon>Bacteria</taxon>
        <taxon>Pseudomonadati</taxon>
        <taxon>Bacteroidota</taxon>
        <taxon>Flavobacteriia</taxon>
        <taxon>Flavobacteriales</taxon>
        <taxon>Flavobacteriaceae</taxon>
        <taxon>Capnocytophaga</taxon>
    </lineage>
</organism>
<evidence type="ECO:0000256" key="2">
    <source>
        <dbReference type="ARBA" id="ARBA00022490"/>
    </source>
</evidence>
<evidence type="ECO:0000256" key="3">
    <source>
        <dbReference type="ARBA" id="ARBA00022737"/>
    </source>
</evidence>
<dbReference type="InterPro" id="IPR035642">
    <property type="entry name" value="MraZ_N"/>
</dbReference>
<comment type="subcellular location">
    <subcellularLocation>
        <location evidence="7">Cytoplasm</location>
        <location evidence="7">Nucleoid</location>
    </subcellularLocation>
</comment>
<dbReference type="Pfam" id="PF02381">
    <property type="entry name" value="MraZ"/>
    <property type="match status" value="2"/>
</dbReference>
<dbReference type="GO" id="GO:0000976">
    <property type="term" value="F:transcription cis-regulatory region binding"/>
    <property type="evidence" value="ECO:0007669"/>
    <property type="project" value="TreeGrafter"/>
</dbReference>
<proteinExistence type="inferred from homology"/>
<dbReference type="InterPro" id="IPR038619">
    <property type="entry name" value="MraZ_sf"/>
</dbReference>
<dbReference type="AlphaFoldDB" id="F9YU92"/>
<dbReference type="InterPro" id="IPR035644">
    <property type="entry name" value="MraZ_C"/>
</dbReference>
<keyword evidence="10" id="KW-1185">Reference proteome</keyword>
<dbReference type="NCBIfam" id="TIGR00242">
    <property type="entry name" value="division/cell wall cluster transcriptional repressor MraZ"/>
    <property type="match status" value="1"/>
</dbReference>
<evidence type="ECO:0000256" key="1">
    <source>
        <dbReference type="ARBA" id="ARBA00013860"/>
    </source>
</evidence>
<dbReference type="InterPro" id="IPR020603">
    <property type="entry name" value="MraZ_dom"/>
</dbReference>
<evidence type="ECO:0000256" key="6">
    <source>
        <dbReference type="ARBA" id="ARBA00023163"/>
    </source>
</evidence>
<dbReference type="GO" id="GO:0009295">
    <property type="term" value="C:nucleoid"/>
    <property type="evidence" value="ECO:0007669"/>
    <property type="project" value="UniProtKB-SubCell"/>
</dbReference>
<dbReference type="HAMAP" id="MF_01008">
    <property type="entry name" value="MraZ"/>
    <property type="match status" value="1"/>
</dbReference>
<reference evidence="9 10" key="1">
    <citation type="journal article" date="2011" name="J. Bacteriol.">
        <title>Complete genome sequence of the dog commensal and human pathogen Capnocytophaga canimorsus strain 5.</title>
        <authorList>
            <person name="Manfredi P."/>
            <person name="Pagni M."/>
            <person name="Cornelis G.R."/>
        </authorList>
    </citation>
    <scope>NUCLEOTIDE SEQUENCE [LARGE SCALE GENOMIC DNA]</scope>
    <source>
        <strain evidence="10">5</strain>
    </source>
</reference>
<accession>F9YU92</accession>
<keyword evidence="2 7" id="KW-0963">Cytoplasm</keyword>
<dbReference type="GO" id="GO:0005737">
    <property type="term" value="C:cytoplasm"/>
    <property type="evidence" value="ECO:0007669"/>
    <property type="project" value="UniProtKB-UniRule"/>
</dbReference>
<dbReference type="PANTHER" id="PTHR34701">
    <property type="entry name" value="TRANSCRIPTIONAL REGULATOR MRAZ"/>
    <property type="match status" value="1"/>
</dbReference>
<dbReference type="GO" id="GO:2000143">
    <property type="term" value="P:negative regulation of DNA-templated transcription initiation"/>
    <property type="evidence" value="ECO:0007669"/>
    <property type="project" value="TreeGrafter"/>
</dbReference>
<evidence type="ECO:0000259" key="8">
    <source>
        <dbReference type="PROSITE" id="PS51740"/>
    </source>
</evidence>
<dbReference type="SUPFAM" id="SSF89447">
    <property type="entry name" value="AbrB/MazE/MraZ-like"/>
    <property type="match status" value="1"/>
</dbReference>
<keyword evidence="4 7" id="KW-0805">Transcription regulation</keyword>
<dbReference type="Proteomes" id="UP000008895">
    <property type="component" value="Chromosome"/>
</dbReference>
<dbReference type="PROSITE" id="PS51740">
    <property type="entry name" value="SPOVT_ABRB"/>
    <property type="match status" value="2"/>
</dbReference>